<keyword evidence="2" id="KW-1185">Reference proteome</keyword>
<protein>
    <submittedName>
        <fullName evidence="1">Uncharacterized protein</fullName>
    </submittedName>
</protein>
<name>A0A6A7B333_9PLEO</name>
<organism evidence="1 2">
    <name type="scientific">Plenodomus tracheiphilus IPT5</name>
    <dbReference type="NCBI Taxonomy" id="1408161"/>
    <lineage>
        <taxon>Eukaryota</taxon>
        <taxon>Fungi</taxon>
        <taxon>Dikarya</taxon>
        <taxon>Ascomycota</taxon>
        <taxon>Pezizomycotina</taxon>
        <taxon>Dothideomycetes</taxon>
        <taxon>Pleosporomycetidae</taxon>
        <taxon>Pleosporales</taxon>
        <taxon>Pleosporineae</taxon>
        <taxon>Leptosphaeriaceae</taxon>
        <taxon>Plenodomus</taxon>
    </lineage>
</organism>
<accession>A0A6A7B333</accession>
<dbReference type="EMBL" id="MU006309">
    <property type="protein sequence ID" value="KAF2849900.1"/>
    <property type="molecule type" value="Genomic_DNA"/>
</dbReference>
<dbReference type="AlphaFoldDB" id="A0A6A7B333"/>
<dbReference type="Proteomes" id="UP000799423">
    <property type="component" value="Unassembled WGS sequence"/>
</dbReference>
<sequence length="182" mass="19280">MSCSNWPLCSTIAHSWISQAERRQSIPTIAASGPRGHRLRVRTGHIHTYCTARRQAPAPAHAHAHAPPWGAPASPDLVAHNKIAPPPASAGLAAASDTALAPVAHLPARRVVYLPACPRLELAADCYRSTQRQRTLARDSSSHASQHSLTAPAATPTLLTLTPPSCPTYIALVASCHPLRCS</sequence>
<proteinExistence type="predicted"/>
<evidence type="ECO:0000313" key="2">
    <source>
        <dbReference type="Proteomes" id="UP000799423"/>
    </source>
</evidence>
<evidence type="ECO:0000313" key="1">
    <source>
        <dbReference type="EMBL" id="KAF2849900.1"/>
    </source>
</evidence>
<gene>
    <name evidence="1" type="ORF">T440DRAFT_119721</name>
</gene>
<reference evidence="1" key="1">
    <citation type="submission" date="2020-01" db="EMBL/GenBank/DDBJ databases">
        <authorList>
            <consortium name="DOE Joint Genome Institute"/>
            <person name="Haridas S."/>
            <person name="Albert R."/>
            <person name="Binder M."/>
            <person name="Bloem J."/>
            <person name="Labutti K."/>
            <person name="Salamov A."/>
            <person name="Andreopoulos B."/>
            <person name="Baker S.E."/>
            <person name="Barry K."/>
            <person name="Bills G."/>
            <person name="Bluhm B.H."/>
            <person name="Cannon C."/>
            <person name="Castanera R."/>
            <person name="Culley D.E."/>
            <person name="Daum C."/>
            <person name="Ezra D."/>
            <person name="Gonzalez J.B."/>
            <person name="Henrissat B."/>
            <person name="Kuo A."/>
            <person name="Liang C."/>
            <person name="Lipzen A."/>
            <person name="Lutzoni F."/>
            <person name="Magnuson J."/>
            <person name="Mondo S."/>
            <person name="Nolan M."/>
            <person name="Ohm R."/>
            <person name="Pangilinan J."/>
            <person name="Park H.-J."/>
            <person name="Ramirez L."/>
            <person name="Alfaro M."/>
            <person name="Sun H."/>
            <person name="Tritt A."/>
            <person name="Yoshinaga Y."/>
            <person name="Zwiers L.-H."/>
            <person name="Turgeon B.G."/>
            <person name="Goodwin S.B."/>
            <person name="Spatafora J.W."/>
            <person name="Crous P.W."/>
            <person name="Grigoriev I.V."/>
        </authorList>
    </citation>
    <scope>NUCLEOTIDE SEQUENCE</scope>
    <source>
        <strain evidence="1">IPT5</strain>
    </source>
</reference>